<dbReference type="PIRSF" id="PIRSF006060">
    <property type="entry name" value="AA_transporter"/>
    <property type="match status" value="1"/>
</dbReference>
<dbReference type="Proteomes" id="UP000538666">
    <property type="component" value="Unassembled WGS sequence"/>
</dbReference>
<keyword evidence="3 6" id="KW-0812">Transmembrane</keyword>
<evidence type="ECO:0000313" key="8">
    <source>
        <dbReference type="Proteomes" id="UP000538666"/>
    </source>
</evidence>
<feature type="transmembrane region" description="Helical" evidence="6">
    <location>
        <begin position="383"/>
        <end position="402"/>
    </location>
</feature>
<feature type="transmembrane region" description="Helical" evidence="6">
    <location>
        <begin position="129"/>
        <end position="152"/>
    </location>
</feature>
<dbReference type="AlphaFoldDB" id="A0A841JYR2"/>
<keyword evidence="5 6" id="KW-0472">Membrane</keyword>
<comment type="caution">
    <text evidence="7">The sequence shown here is derived from an EMBL/GenBank/DDBJ whole genome shotgun (WGS) entry which is preliminary data.</text>
</comment>
<feature type="transmembrane region" description="Helical" evidence="6">
    <location>
        <begin position="203"/>
        <end position="223"/>
    </location>
</feature>
<evidence type="ECO:0000256" key="5">
    <source>
        <dbReference type="ARBA" id="ARBA00023136"/>
    </source>
</evidence>
<dbReference type="Pfam" id="PF13520">
    <property type="entry name" value="AA_permease_2"/>
    <property type="match status" value="1"/>
</dbReference>
<dbReference type="PANTHER" id="PTHR42770">
    <property type="entry name" value="AMINO ACID TRANSPORTER-RELATED"/>
    <property type="match status" value="1"/>
</dbReference>
<feature type="transmembrane region" description="Helical" evidence="6">
    <location>
        <begin position="280"/>
        <end position="300"/>
    </location>
</feature>
<sequence length="512" mass="55382">MAKVICGLLPPAVSDEVYNVSLRIFRWAALNLCDYFRTMSEVLPTSSAAEHRLHRQLGLRDLVLTQILCVVGSSWVGVAAGLGRAQTVTWVAAMLIFYVPMAAAVIGLNREMPLEGGLYVWAHQAFGDLIGFLTAWNIWVYGIAVTATILYATPTEIAYLAGPSTAWLPENHLASLAIVTVMIAGITVSALRGLEIGKWIHNIGGIAILIVFAALILLPVWALSRQMPIHWTPFAIQLPSRDLRSLALFGQMIFGAQCGLEYIAILAGESKHPARSIGRSVWISSPIICAMFILGTGSVLAFSRPGHIDFIAPIPQTLRIALGNTGIGSAVAITAIFLLELRLIGASSYIFTGITRLPMAAGWDDLVPAWFTRLHPRWKTPSNSILCTAALVFLLAVVASIGVHAQEAFQLLANASSTHYELAYLAMFAIPLAGAATLRRRLSTSLKVLSAVGFCATLFSLLISAYPFVDVINAKAYAAKILGTTLVSNFIGTLFYLRRKRIVREEVKALPS</sequence>
<name>A0A841JYR2_9BACT</name>
<comment type="subcellular location">
    <subcellularLocation>
        <location evidence="1">Cell membrane</location>
        <topology evidence="1">Multi-pass membrane protein</topology>
    </subcellularLocation>
</comment>
<dbReference type="GO" id="GO:0005886">
    <property type="term" value="C:plasma membrane"/>
    <property type="evidence" value="ECO:0007669"/>
    <property type="project" value="UniProtKB-SubCell"/>
</dbReference>
<feature type="transmembrane region" description="Helical" evidence="6">
    <location>
        <begin position="477"/>
        <end position="497"/>
    </location>
</feature>
<feature type="transmembrane region" description="Helical" evidence="6">
    <location>
        <begin position="320"/>
        <end position="339"/>
    </location>
</feature>
<dbReference type="Gene3D" id="1.20.1740.10">
    <property type="entry name" value="Amino acid/polyamine transporter I"/>
    <property type="match status" value="1"/>
</dbReference>
<feature type="transmembrane region" description="Helical" evidence="6">
    <location>
        <begin position="243"/>
        <end position="268"/>
    </location>
</feature>
<evidence type="ECO:0000256" key="3">
    <source>
        <dbReference type="ARBA" id="ARBA00022692"/>
    </source>
</evidence>
<dbReference type="RefSeq" id="WP_231581291.1">
    <property type="nucleotide sequence ID" value="NZ_JACHEK010000005.1"/>
</dbReference>
<accession>A0A841JYR2</accession>
<dbReference type="PANTHER" id="PTHR42770:SF7">
    <property type="entry name" value="MEMBRANE PROTEIN"/>
    <property type="match status" value="1"/>
</dbReference>
<evidence type="ECO:0000256" key="2">
    <source>
        <dbReference type="ARBA" id="ARBA00022475"/>
    </source>
</evidence>
<keyword evidence="2" id="KW-1003">Cell membrane</keyword>
<keyword evidence="8" id="KW-1185">Reference proteome</keyword>
<evidence type="ECO:0000256" key="4">
    <source>
        <dbReference type="ARBA" id="ARBA00022989"/>
    </source>
</evidence>
<feature type="transmembrane region" description="Helical" evidence="6">
    <location>
        <begin position="446"/>
        <end position="465"/>
    </location>
</feature>
<dbReference type="InterPro" id="IPR050367">
    <property type="entry name" value="APC_superfamily"/>
</dbReference>
<evidence type="ECO:0000313" key="7">
    <source>
        <dbReference type="EMBL" id="MBB6144859.1"/>
    </source>
</evidence>
<reference evidence="7 8" key="1">
    <citation type="submission" date="2020-08" db="EMBL/GenBank/DDBJ databases">
        <title>Genomic Encyclopedia of Type Strains, Phase IV (KMG-IV): sequencing the most valuable type-strain genomes for metagenomic binning, comparative biology and taxonomic classification.</title>
        <authorList>
            <person name="Goeker M."/>
        </authorList>
    </citation>
    <scope>NUCLEOTIDE SEQUENCE [LARGE SCALE GENOMIC DNA]</scope>
    <source>
        <strain evidence="7 8">DSM 103733</strain>
    </source>
</reference>
<dbReference type="EMBL" id="JACHEK010000005">
    <property type="protein sequence ID" value="MBB6144859.1"/>
    <property type="molecule type" value="Genomic_DNA"/>
</dbReference>
<dbReference type="InterPro" id="IPR002293">
    <property type="entry name" value="AA/rel_permease1"/>
</dbReference>
<protein>
    <submittedName>
        <fullName evidence="7">Amino acid transporter</fullName>
    </submittedName>
</protein>
<organism evidence="7 8">
    <name type="scientific">Silvibacterium bohemicum</name>
    <dbReference type="NCBI Taxonomy" id="1577686"/>
    <lineage>
        <taxon>Bacteria</taxon>
        <taxon>Pseudomonadati</taxon>
        <taxon>Acidobacteriota</taxon>
        <taxon>Terriglobia</taxon>
        <taxon>Terriglobales</taxon>
        <taxon>Acidobacteriaceae</taxon>
        <taxon>Silvibacterium</taxon>
    </lineage>
</organism>
<feature type="transmembrane region" description="Helical" evidence="6">
    <location>
        <begin position="172"/>
        <end position="191"/>
    </location>
</feature>
<feature type="transmembrane region" description="Helical" evidence="6">
    <location>
        <begin position="422"/>
        <end position="439"/>
    </location>
</feature>
<feature type="transmembrane region" description="Helical" evidence="6">
    <location>
        <begin position="62"/>
        <end position="82"/>
    </location>
</feature>
<keyword evidence="4 6" id="KW-1133">Transmembrane helix</keyword>
<gene>
    <name evidence="7" type="ORF">HNQ77_002815</name>
</gene>
<dbReference type="GO" id="GO:0022857">
    <property type="term" value="F:transmembrane transporter activity"/>
    <property type="evidence" value="ECO:0007669"/>
    <property type="project" value="InterPro"/>
</dbReference>
<evidence type="ECO:0000256" key="1">
    <source>
        <dbReference type="ARBA" id="ARBA00004651"/>
    </source>
</evidence>
<evidence type="ECO:0000256" key="6">
    <source>
        <dbReference type="SAM" id="Phobius"/>
    </source>
</evidence>
<proteinExistence type="predicted"/>
<feature type="transmembrane region" description="Helical" evidence="6">
    <location>
        <begin position="88"/>
        <end position="108"/>
    </location>
</feature>